<feature type="region of interest" description="Disordered" evidence="1">
    <location>
        <begin position="101"/>
        <end position="126"/>
    </location>
</feature>
<dbReference type="Gramene" id="C.cajan_03533.t">
    <property type="protein sequence ID" value="C.cajan_03533.t.cds1"/>
    <property type="gene ID" value="C.cajan_03533"/>
</dbReference>
<dbReference type="OMA" id="GEHMQVR"/>
<proteinExistence type="predicted"/>
<accession>A0A151SRH1</accession>
<dbReference type="Proteomes" id="UP000075243">
    <property type="component" value="Chromosome 11"/>
</dbReference>
<protein>
    <submittedName>
        <fullName evidence="2">Uncharacterized protein</fullName>
    </submittedName>
</protein>
<reference evidence="2 3" key="1">
    <citation type="journal article" date="2012" name="Nat. Biotechnol.">
        <title>Draft genome sequence of pigeonpea (Cajanus cajan), an orphan legume crop of resource-poor farmers.</title>
        <authorList>
            <person name="Varshney R.K."/>
            <person name="Chen W."/>
            <person name="Li Y."/>
            <person name="Bharti A.K."/>
            <person name="Saxena R.K."/>
            <person name="Schlueter J.A."/>
            <person name="Donoghue M.T."/>
            <person name="Azam S."/>
            <person name="Fan G."/>
            <person name="Whaley A.M."/>
            <person name="Farmer A.D."/>
            <person name="Sheridan J."/>
            <person name="Iwata A."/>
            <person name="Tuteja R."/>
            <person name="Penmetsa R.V."/>
            <person name="Wu W."/>
            <person name="Upadhyaya H.D."/>
            <person name="Yang S.P."/>
            <person name="Shah T."/>
            <person name="Saxena K.B."/>
            <person name="Michael T."/>
            <person name="McCombie W.R."/>
            <person name="Yang B."/>
            <person name="Zhang G."/>
            <person name="Yang H."/>
            <person name="Wang J."/>
            <person name="Spillane C."/>
            <person name="Cook D.R."/>
            <person name="May G.D."/>
            <person name="Xu X."/>
            <person name="Jackson S.A."/>
        </authorList>
    </citation>
    <scope>NUCLEOTIDE SEQUENCE [LARGE SCALE GENOMIC DNA]</scope>
    <source>
        <strain evidence="3">cv. Asha</strain>
    </source>
</reference>
<evidence type="ECO:0000256" key="1">
    <source>
        <dbReference type="SAM" id="MobiDB-lite"/>
    </source>
</evidence>
<gene>
    <name evidence="2" type="ORF">KK1_003611</name>
</gene>
<dbReference type="AlphaFoldDB" id="A0A151SRH1"/>
<name>A0A151SRH1_CAJCA</name>
<sequence length="126" mass="14278">KSPRLLCWCEEGRINAASARFTRSPSTPRILTSEFVIADLRAFRRFGEYGAAAAAWLLFLWRLQRKEPGCVVGEHMQVRFCWCGLPCLDAAVPGATAMERFGETERSREKRTEGAERLTRVGEEAR</sequence>
<keyword evidence="3" id="KW-1185">Reference proteome</keyword>
<dbReference type="EMBL" id="CM003613">
    <property type="protein sequence ID" value="KYP57351.1"/>
    <property type="molecule type" value="Genomic_DNA"/>
</dbReference>
<feature type="non-terminal residue" evidence="2">
    <location>
        <position position="1"/>
    </location>
</feature>
<organism evidence="2 3">
    <name type="scientific">Cajanus cajan</name>
    <name type="common">Pigeon pea</name>
    <name type="synonym">Cajanus indicus</name>
    <dbReference type="NCBI Taxonomy" id="3821"/>
    <lineage>
        <taxon>Eukaryota</taxon>
        <taxon>Viridiplantae</taxon>
        <taxon>Streptophyta</taxon>
        <taxon>Embryophyta</taxon>
        <taxon>Tracheophyta</taxon>
        <taxon>Spermatophyta</taxon>
        <taxon>Magnoliopsida</taxon>
        <taxon>eudicotyledons</taxon>
        <taxon>Gunneridae</taxon>
        <taxon>Pentapetalae</taxon>
        <taxon>rosids</taxon>
        <taxon>fabids</taxon>
        <taxon>Fabales</taxon>
        <taxon>Fabaceae</taxon>
        <taxon>Papilionoideae</taxon>
        <taxon>50 kb inversion clade</taxon>
        <taxon>NPAAA clade</taxon>
        <taxon>indigoferoid/millettioid clade</taxon>
        <taxon>Phaseoleae</taxon>
        <taxon>Cajanus</taxon>
    </lineage>
</organism>
<evidence type="ECO:0000313" key="3">
    <source>
        <dbReference type="Proteomes" id="UP000075243"/>
    </source>
</evidence>
<evidence type="ECO:0000313" key="2">
    <source>
        <dbReference type="EMBL" id="KYP57351.1"/>
    </source>
</evidence>